<dbReference type="AlphaFoldDB" id="A0A9N8E608"/>
<sequence>MDSVRFLTNRPITPFQEHLAKCQQPFEKSLLYSSAKDEKFVDEDLRQSLFRAITDPKLMDLMDANIVSHLNQTDQSYQYTLCRNDITHIKYEEGGFFQRHKDYLSLTSNLIEEFTLLVCVTTPSSSSSNAQGGSRHEGCVLKKGTKHILTANLWAIRKQQSSQVLLVTFPNANAKAVSPMERAANASSSYVLPVDNLTGMLKAHVEWANRAAERESKDPPAVVTYVCQDFSHEAFGVVVKIFNRCYHNKNDDSSPARKKHKEASDDDTFDSDVIVCENEARMNAVCDVARSLNEPYVPFKVLFVEGVLAYASSHGDGTSAVEIPMTAGACLVGDYDNIFSLRLIGISSIKALSLKEIHTKRYLTKRTIEHLAKADPGQLLSGEPFLLDRKDDLNIGLGLKVAFNYTNHDMKARVLNELLGEPGKRPGCVWSWEDNVKYLPGVSPRSPDGGLFHRDSKGKIAFTSKQAEAASDFISSLELDERVKASLQKKRFEIPQHQGHVNANFCNEALS</sequence>
<evidence type="ECO:0000313" key="2">
    <source>
        <dbReference type="Proteomes" id="UP001153069"/>
    </source>
</evidence>
<reference evidence="1" key="1">
    <citation type="submission" date="2020-06" db="EMBL/GenBank/DDBJ databases">
        <authorList>
            <consortium name="Plant Systems Biology data submission"/>
        </authorList>
    </citation>
    <scope>NUCLEOTIDE SEQUENCE</scope>
    <source>
        <strain evidence="1">D6</strain>
    </source>
</reference>
<gene>
    <name evidence="1" type="ORF">SEMRO_698_G189210.1</name>
</gene>
<dbReference type="OrthoDB" id="206692at2759"/>
<dbReference type="Proteomes" id="UP001153069">
    <property type="component" value="Unassembled WGS sequence"/>
</dbReference>
<evidence type="ECO:0000313" key="1">
    <source>
        <dbReference type="EMBL" id="CAB9515177.1"/>
    </source>
</evidence>
<dbReference type="EMBL" id="CAICTM010000697">
    <property type="protein sequence ID" value="CAB9515177.1"/>
    <property type="molecule type" value="Genomic_DNA"/>
</dbReference>
<proteinExistence type="predicted"/>
<accession>A0A9N8E608</accession>
<protein>
    <submittedName>
        <fullName evidence="1">Uncharacterized protein</fullName>
    </submittedName>
</protein>
<name>A0A9N8E608_9STRA</name>
<keyword evidence="2" id="KW-1185">Reference proteome</keyword>
<organism evidence="1 2">
    <name type="scientific">Seminavis robusta</name>
    <dbReference type="NCBI Taxonomy" id="568900"/>
    <lineage>
        <taxon>Eukaryota</taxon>
        <taxon>Sar</taxon>
        <taxon>Stramenopiles</taxon>
        <taxon>Ochrophyta</taxon>
        <taxon>Bacillariophyta</taxon>
        <taxon>Bacillariophyceae</taxon>
        <taxon>Bacillariophycidae</taxon>
        <taxon>Naviculales</taxon>
        <taxon>Naviculaceae</taxon>
        <taxon>Seminavis</taxon>
    </lineage>
</organism>
<comment type="caution">
    <text evidence="1">The sequence shown here is derived from an EMBL/GenBank/DDBJ whole genome shotgun (WGS) entry which is preliminary data.</text>
</comment>